<keyword evidence="6" id="KW-1185">Reference proteome</keyword>
<dbReference type="EMBL" id="JAAXYO010000152">
    <property type="protein sequence ID" value="MBU2788467.1"/>
    <property type="molecule type" value="Genomic_DNA"/>
</dbReference>
<dbReference type="InterPro" id="IPR052163">
    <property type="entry name" value="DGC-Regulatory_Protein"/>
</dbReference>
<dbReference type="InterPro" id="IPR029016">
    <property type="entry name" value="GAF-like_dom_sf"/>
</dbReference>
<organism evidence="5 6">
    <name type="scientific">Igneacidithiobacillus copahuensis</name>
    <dbReference type="NCBI Taxonomy" id="2724909"/>
    <lineage>
        <taxon>Bacteria</taxon>
        <taxon>Pseudomonadati</taxon>
        <taxon>Pseudomonadota</taxon>
        <taxon>Acidithiobacillia</taxon>
        <taxon>Acidithiobacillales</taxon>
        <taxon>Acidithiobacillaceae</taxon>
        <taxon>Igneacidithiobacillus</taxon>
    </lineage>
</organism>
<dbReference type="SUPFAM" id="SSF55781">
    <property type="entry name" value="GAF domain-like"/>
    <property type="match status" value="1"/>
</dbReference>
<dbReference type="NCBIfam" id="TIGR00254">
    <property type="entry name" value="GGDEF"/>
    <property type="match status" value="1"/>
</dbReference>
<feature type="region of interest" description="Disordered" evidence="1">
    <location>
        <begin position="1"/>
        <end position="27"/>
    </location>
</feature>
<dbReference type="CDD" id="cd01949">
    <property type="entry name" value="GGDEF"/>
    <property type="match status" value="1"/>
</dbReference>
<dbReference type="InterPro" id="IPR000700">
    <property type="entry name" value="PAS-assoc_C"/>
</dbReference>
<evidence type="ECO:0000259" key="4">
    <source>
        <dbReference type="PROSITE" id="PS50887"/>
    </source>
</evidence>
<dbReference type="Proteomes" id="UP001197378">
    <property type="component" value="Unassembled WGS sequence"/>
</dbReference>
<evidence type="ECO:0000313" key="5">
    <source>
        <dbReference type="EMBL" id="MBU2788467.1"/>
    </source>
</evidence>
<dbReference type="PROSITE" id="PS50112">
    <property type="entry name" value="PAS"/>
    <property type="match status" value="1"/>
</dbReference>
<dbReference type="Gene3D" id="3.30.450.40">
    <property type="match status" value="1"/>
</dbReference>
<dbReference type="SMART" id="SM00086">
    <property type="entry name" value="PAC"/>
    <property type="match status" value="1"/>
</dbReference>
<dbReference type="Pfam" id="PF13426">
    <property type="entry name" value="PAS_9"/>
    <property type="match status" value="1"/>
</dbReference>
<dbReference type="InterPro" id="IPR003018">
    <property type="entry name" value="GAF"/>
</dbReference>
<dbReference type="SMART" id="SM00091">
    <property type="entry name" value="PAS"/>
    <property type="match status" value="1"/>
</dbReference>
<gene>
    <name evidence="5" type="ORF">HFQ13_09710</name>
</gene>
<feature type="domain" description="GGDEF" evidence="4">
    <location>
        <begin position="358"/>
        <end position="495"/>
    </location>
</feature>
<sequence>MSSDDAPRSSPGRSFWQRLGRPPQADQTVREQQQLLAWRGALSAVLVPAAEERQVLQRFCEITVQQGVADLAALLRPGPQSILQPVALSGPRAFVSDICCSPSAAISDTQGPLGRTWREGRAWYSEERPSAAAFVEWNAQVARRGLRASAILPVLRRGRIWALLLLARERQSDWASDSQMLLESTAQLLGDVLEDLAKQQLQLILGSGLRAALDSVVLTDARRRVLYVNQSFTLMTGYKEDEICHKGLKILQGPETSLADLASLDMALREGAAWSGKLLNYQRNGQTFWNQVSIVPIRNAAEELTHFLGILRDVSREHSLLGQLEYEARHDRLTGLANRRALDDELELALARVQRNRSSLTVCLIDLDSFKPINDRYGHDAGDHVLQVVARRLREGLRRTDYVARLGGDEFVILLEGYRTPKDLVQVLLKLESLVNAPILLPNGQEVAVQLSMGVCRYPEDGEVDVGRLLRYADLALYQAKANRQQRIQYWVFHHERILARQSAGG</sequence>
<proteinExistence type="predicted"/>
<evidence type="ECO:0000256" key="1">
    <source>
        <dbReference type="SAM" id="MobiDB-lite"/>
    </source>
</evidence>
<reference evidence="5" key="1">
    <citation type="journal article" date="2021" name="ISME J.">
        <title>Genomic evolution of the class Acidithiobacillia: deep-branching Proteobacteria living in extreme acidic conditions.</title>
        <authorList>
            <person name="Moya-Beltran A."/>
            <person name="Beard S."/>
            <person name="Rojas-Villalobos C."/>
            <person name="Issotta F."/>
            <person name="Gallardo Y."/>
            <person name="Ulloa R."/>
            <person name="Giaveno A."/>
            <person name="Degli Esposti M."/>
            <person name="Johnson D.B."/>
            <person name="Quatrini R."/>
        </authorList>
    </citation>
    <scope>NUCLEOTIDE SEQUENCE</scope>
    <source>
        <strain evidence="5">VAN18-1</strain>
    </source>
</reference>
<dbReference type="PANTHER" id="PTHR46663">
    <property type="entry name" value="DIGUANYLATE CYCLASE DGCT-RELATED"/>
    <property type="match status" value="1"/>
</dbReference>
<dbReference type="FunFam" id="3.30.70.270:FF:000001">
    <property type="entry name" value="Diguanylate cyclase domain protein"/>
    <property type="match status" value="1"/>
</dbReference>
<dbReference type="Pfam" id="PF13185">
    <property type="entry name" value="GAF_2"/>
    <property type="match status" value="1"/>
</dbReference>
<dbReference type="InterPro" id="IPR001610">
    <property type="entry name" value="PAC"/>
</dbReference>
<dbReference type="CDD" id="cd00130">
    <property type="entry name" value="PAS"/>
    <property type="match status" value="1"/>
</dbReference>
<dbReference type="SUPFAM" id="SSF55073">
    <property type="entry name" value="Nucleotide cyclase"/>
    <property type="match status" value="1"/>
</dbReference>
<dbReference type="InterPro" id="IPR000160">
    <property type="entry name" value="GGDEF_dom"/>
</dbReference>
<dbReference type="InterPro" id="IPR043128">
    <property type="entry name" value="Rev_trsase/Diguanyl_cyclase"/>
</dbReference>
<dbReference type="AlphaFoldDB" id="A0AAE3CK35"/>
<dbReference type="SUPFAM" id="SSF55785">
    <property type="entry name" value="PYP-like sensor domain (PAS domain)"/>
    <property type="match status" value="1"/>
</dbReference>
<dbReference type="SMART" id="SM00267">
    <property type="entry name" value="GGDEF"/>
    <property type="match status" value="1"/>
</dbReference>
<dbReference type="NCBIfam" id="TIGR00229">
    <property type="entry name" value="sensory_box"/>
    <property type="match status" value="1"/>
</dbReference>
<dbReference type="Pfam" id="PF00990">
    <property type="entry name" value="GGDEF"/>
    <property type="match status" value="1"/>
</dbReference>
<dbReference type="GO" id="GO:0003824">
    <property type="term" value="F:catalytic activity"/>
    <property type="evidence" value="ECO:0007669"/>
    <property type="project" value="UniProtKB-ARBA"/>
</dbReference>
<comment type="caution">
    <text evidence="5">The sequence shown here is derived from an EMBL/GenBank/DDBJ whole genome shotgun (WGS) entry which is preliminary data.</text>
</comment>
<evidence type="ECO:0000313" key="6">
    <source>
        <dbReference type="Proteomes" id="UP001197378"/>
    </source>
</evidence>
<dbReference type="InterPro" id="IPR000014">
    <property type="entry name" value="PAS"/>
</dbReference>
<dbReference type="PROSITE" id="PS50113">
    <property type="entry name" value="PAC"/>
    <property type="match status" value="1"/>
</dbReference>
<dbReference type="Gene3D" id="3.30.450.20">
    <property type="entry name" value="PAS domain"/>
    <property type="match status" value="1"/>
</dbReference>
<accession>A0AAE3CK35</accession>
<name>A0AAE3CK35_9PROT</name>
<dbReference type="InterPro" id="IPR035965">
    <property type="entry name" value="PAS-like_dom_sf"/>
</dbReference>
<dbReference type="PROSITE" id="PS50887">
    <property type="entry name" value="GGDEF"/>
    <property type="match status" value="1"/>
</dbReference>
<dbReference type="RefSeq" id="WP_215873118.1">
    <property type="nucleotide sequence ID" value="NZ_JAAXYO010000152.1"/>
</dbReference>
<feature type="domain" description="PAS" evidence="2">
    <location>
        <begin position="197"/>
        <end position="271"/>
    </location>
</feature>
<evidence type="ECO:0000259" key="3">
    <source>
        <dbReference type="PROSITE" id="PS50113"/>
    </source>
</evidence>
<feature type="domain" description="PAC" evidence="3">
    <location>
        <begin position="272"/>
        <end position="326"/>
    </location>
</feature>
<dbReference type="Gene3D" id="3.30.70.270">
    <property type="match status" value="1"/>
</dbReference>
<dbReference type="PANTHER" id="PTHR46663:SF3">
    <property type="entry name" value="SLL0267 PROTEIN"/>
    <property type="match status" value="1"/>
</dbReference>
<evidence type="ECO:0000259" key="2">
    <source>
        <dbReference type="PROSITE" id="PS50112"/>
    </source>
</evidence>
<dbReference type="InterPro" id="IPR029787">
    <property type="entry name" value="Nucleotide_cyclase"/>
</dbReference>
<protein>
    <submittedName>
        <fullName evidence="5">Diguanylate cyclase</fullName>
    </submittedName>
</protein>